<evidence type="ECO:0000313" key="6">
    <source>
        <dbReference type="EMBL" id="JAQ14213.1"/>
    </source>
</evidence>
<comment type="catalytic activity">
    <reaction evidence="1">
        <text>All bonds known to be hydrolyzed by this endopeptidase have arginine in P1 and an acidic residue in P4. P6 is often occupied by an acidic residue or by a hydroxy-amino-acid residue, the phosphorylation of which enhances cleavage.</text>
        <dbReference type="EC" id="3.4.22.49"/>
    </reaction>
</comment>
<dbReference type="GO" id="GO:0006508">
    <property type="term" value="P:proteolysis"/>
    <property type="evidence" value="ECO:0007669"/>
    <property type="project" value="InterPro"/>
</dbReference>
<dbReference type="PROSITE" id="PS51700">
    <property type="entry name" value="SEPARIN"/>
    <property type="match status" value="1"/>
</dbReference>
<dbReference type="GO" id="GO:0005737">
    <property type="term" value="C:cytoplasm"/>
    <property type="evidence" value="ECO:0007669"/>
    <property type="project" value="TreeGrafter"/>
</dbReference>
<dbReference type="EMBL" id="GDHC01004416">
    <property type="protein sequence ID" value="JAQ14213.1"/>
    <property type="molecule type" value="Transcribed_RNA"/>
</dbReference>
<keyword evidence="3" id="KW-0378">Hydrolase</keyword>
<evidence type="ECO:0000259" key="5">
    <source>
        <dbReference type="PROSITE" id="PS51700"/>
    </source>
</evidence>
<evidence type="ECO:0000256" key="1">
    <source>
        <dbReference type="ARBA" id="ARBA00000451"/>
    </source>
</evidence>
<dbReference type="Pfam" id="PF03568">
    <property type="entry name" value="Separin_C"/>
    <property type="match status" value="1"/>
</dbReference>
<evidence type="ECO:0000256" key="3">
    <source>
        <dbReference type="ARBA" id="ARBA00022801"/>
    </source>
</evidence>
<dbReference type="GO" id="GO:0004197">
    <property type="term" value="F:cysteine-type endopeptidase activity"/>
    <property type="evidence" value="ECO:0007669"/>
    <property type="project" value="InterPro"/>
</dbReference>
<name>A0A146M372_LYGHE</name>
<dbReference type="PANTHER" id="PTHR12792:SF0">
    <property type="entry name" value="SEPARIN"/>
    <property type="match status" value="1"/>
</dbReference>
<dbReference type="GO" id="GO:0005813">
    <property type="term" value="C:centrosome"/>
    <property type="evidence" value="ECO:0007669"/>
    <property type="project" value="TreeGrafter"/>
</dbReference>
<feature type="domain" description="Peptidase C50" evidence="5">
    <location>
        <begin position="368"/>
        <end position="463"/>
    </location>
</feature>
<protein>
    <recommendedName>
        <fullName evidence="2">separase</fullName>
        <ecNumber evidence="2">3.4.22.49</ecNumber>
    </recommendedName>
</protein>
<keyword evidence="4" id="KW-0159">Chromosome partition</keyword>
<dbReference type="InterPro" id="IPR005314">
    <property type="entry name" value="Peptidase_C50"/>
</dbReference>
<dbReference type="PANTHER" id="PTHR12792">
    <property type="entry name" value="EXTRA SPINDLE POLES 1-RELATED"/>
    <property type="match status" value="1"/>
</dbReference>
<evidence type="ECO:0000256" key="2">
    <source>
        <dbReference type="ARBA" id="ARBA00012489"/>
    </source>
</evidence>
<dbReference type="GO" id="GO:0005634">
    <property type="term" value="C:nucleus"/>
    <property type="evidence" value="ECO:0007669"/>
    <property type="project" value="InterPro"/>
</dbReference>
<dbReference type="EC" id="3.4.22.49" evidence="2"/>
<dbReference type="GO" id="GO:0072686">
    <property type="term" value="C:mitotic spindle"/>
    <property type="evidence" value="ECO:0007669"/>
    <property type="project" value="TreeGrafter"/>
</dbReference>
<dbReference type="GO" id="GO:0051307">
    <property type="term" value="P:meiotic chromosome separation"/>
    <property type="evidence" value="ECO:0007669"/>
    <property type="project" value="TreeGrafter"/>
</dbReference>
<organism evidence="6">
    <name type="scientific">Lygus hesperus</name>
    <name type="common">Western plant bug</name>
    <dbReference type="NCBI Taxonomy" id="30085"/>
    <lineage>
        <taxon>Eukaryota</taxon>
        <taxon>Metazoa</taxon>
        <taxon>Ecdysozoa</taxon>
        <taxon>Arthropoda</taxon>
        <taxon>Hexapoda</taxon>
        <taxon>Insecta</taxon>
        <taxon>Pterygota</taxon>
        <taxon>Neoptera</taxon>
        <taxon>Paraneoptera</taxon>
        <taxon>Hemiptera</taxon>
        <taxon>Heteroptera</taxon>
        <taxon>Panheteroptera</taxon>
        <taxon>Cimicomorpha</taxon>
        <taxon>Miridae</taxon>
        <taxon>Mirini</taxon>
        <taxon>Lygus</taxon>
    </lineage>
</organism>
<accession>A0A146M372</accession>
<gene>
    <name evidence="6" type="primary">ESPL1_6</name>
    <name evidence="6" type="ORF">g.68216</name>
</gene>
<sequence>MELEKILNEVKEDLKLMPSGVINGASYIARRKHCGKLCLTIGGSEKELEAIYHLTEAHGVGLRQLGLQERLRISKKEDIDCLSFMSQDFAAAGPEGLLRRLEELPSVWTLIQLTRGFEPLENVVPRTEGNPPKLKNFHLTRMPCGTCETERPFTVDCFWPENFDRDPIDIYWEVKNNWKIDKGPAGYINKVRKKATELGENYCRDLSMSSFNVWRVLMLGKLIDADLEAEIRTRLNYILGKVASNRNETKISSRQRYLIYLLAEGSALISEEEIDLGLNQIVANDEVLQDELFNEILAIKTCYTQLPSAKRHAVILILDDHLDLIPWESAPPFDVHPYCRMPSVHFVHLGYRIHRNDIKNGYLEILERETCFYVLNPGNDLPSERIRNFLKTRFPSWVGVINEPPTPNQIIEALASYKLFMYCGHGTGSQYLQSQSIMKIDNLQSIQFLIGCSSGALVDHGGDIEMTGDVLQYIAAGSGCAVAMLWSVTNTDADEMTMEMVNCLLPSSPSNKLNTRNACTAREPELLRAVAHARKCAKVFTNGAALIARGLPAKIVSEKTAL</sequence>
<evidence type="ECO:0000256" key="4">
    <source>
        <dbReference type="ARBA" id="ARBA00022829"/>
    </source>
</evidence>
<dbReference type="AlphaFoldDB" id="A0A146M372"/>
<dbReference type="InterPro" id="IPR030397">
    <property type="entry name" value="SEPARIN_core_dom"/>
</dbReference>
<proteinExistence type="predicted"/>
<reference evidence="6" key="1">
    <citation type="journal article" date="2016" name="Gigascience">
        <title>De novo construction of an expanded transcriptome assembly for the western tarnished plant bug, Lygus hesperus.</title>
        <authorList>
            <person name="Tassone E.E."/>
            <person name="Geib S.M."/>
            <person name="Hall B."/>
            <person name="Fabrick J.A."/>
            <person name="Brent C.S."/>
            <person name="Hull J.J."/>
        </authorList>
    </citation>
    <scope>NUCLEOTIDE SEQUENCE</scope>
</reference>